<accession>A0A9D1AGT1</accession>
<protein>
    <submittedName>
        <fullName evidence="2">Zinc dependent phospholipase C family protein</fullName>
    </submittedName>
</protein>
<dbReference type="AlphaFoldDB" id="A0A9D1AGT1"/>
<dbReference type="EMBL" id="DVHB01000076">
    <property type="protein sequence ID" value="HIR39623.1"/>
    <property type="molecule type" value="Genomic_DNA"/>
</dbReference>
<dbReference type="Proteomes" id="UP000824179">
    <property type="component" value="Unassembled WGS sequence"/>
</dbReference>
<evidence type="ECO:0000313" key="2">
    <source>
        <dbReference type="EMBL" id="HIR39623.1"/>
    </source>
</evidence>
<sequence length="262" mass="29180">MPSTYAHYRLGNDVKTSLTGKIKQLVEDNYESFALGLHGPDLLFYYKPLTNNRTNAIGYAIHERFASLFFEMAGKVYSERGERAADEAYLLGFLCHFALDSEGHPVVNAEMKAKNLSHTEIESAFDRYLLLKDGKQPLGTDLTAHIHANENTADIAAAYFGVDRGKAKKALKSIKFYNGLLNSASKIKRAFVTAALKISGMWNIMHGMMMPTDIEDKWKDGIAGLEKAYAAAMQKAVRLIENYDGYLAGECALSAELERDFE</sequence>
<proteinExistence type="predicted"/>
<dbReference type="Pfam" id="PF00882">
    <property type="entry name" value="Zn_dep_PLPC"/>
    <property type="match status" value="1"/>
</dbReference>
<evidence type="ECO:0000313" key="3">
    <source>
        <dbReference type="Proteomes" id="UP000824179"/>
    </source>
</evidence>
<evidence type="ECO:0000259" key="1">
    <source>
        <dbReference type="Pfam" id="PF00882"/>
    </source>
</evidence>
<feature type="domain" description="Phospholipase C/D" evidence="1">
    <location>
        <begin position="7"/>
        <end position="148"/>
    </location>
</feature>
<reference evidence="2" key="1">
    <citation type="submission" date="2020-10" db="EMBL/GenBank/DDBJ databases">
        <authorList>
            <person name="Gilroy R."/>
        </authorList>
    </citation>
    <scope>NUCLEOTIDE SEQUENCE</scope>
    <source>
        <strain evidence="2">ChiW25-3613</strain>
    </source>
</reference>
<organism evidence="2 3">
    <name type="scientific">Candidatus Coproplasma stercoripullorum</name>
    <dbReference type="NCBI Taxonomy" id="2840751"/>
    <lineage>
        <taxon>Bacteria</taxon>
        <taxon>Bacillati</taxon>
        <taxon>Bacillota</taxon>
        <taxon>Clostridia</taxon>
        <taxon>Eubacteriales</taxon>
        <taxon>Candidatus Coproplasma</taxon>
    </lineage>
</organism>
<gene>
    <name evidence="2" type="ORF">IAB90_04480</name>
</gene>
<comment type="caution">
    <text evidence="2">The sequence shown here is derived from an EMBL/GenBank/DDBJ whole genome shotgun (WGS) entry which is preliminary data.</text>
</comment>
<dbReference type="InterPro" id="IPR029002">
    <property type="entry name" value="PLPC/GPLD1"/>
</dbReference>
<reference evidence="2" key="2">
    <citation type="journal article" date="2021" name="PeerJ">
        <title>Extensive microbial diversity within the chicken gut microbiome revealed by metagenomics and culture.</title>
        <authorList>
            <person name="Gilroy R."/>
            <person name="Ravi A."/>
            <person name="Getino M."/>
            <person name="Pursley I."/>
            <person name="Horton D.L."/>
            <person name="Alikhan N.F."/>
            <person name="Baker D."/>
            <person name="Gharbi K."/>
            <person name="Hall N."/>
            <person name="Watson M."/>
            <person name="Adriaenssens E.M."/>
            <person name="Foster-Nyarko E."/>
            <person name="Jarju S."/>
            <person name="Secka A."/>
            <person name="Antonio M."/>
            <person name="Oren A."/>
            <person name="Chaudhuri R.R."/>
            <person name="La Ragione R."/>
            <person name="Hildebrand F."/>
            <person name="Pallen M.J."/>
        </authorList>
    </citation>
    <scope>NUCLEOTIDE SEQUENCE</scope>
    <source>
        <strain evidence="2">ChiW25-3613</strain>
    </source>
</reference>
<name>A0A9D1AGT1_9FIRM</name>